<feature type="binding site" evidence="10">
    <location>
        <position position="169"/>
    </location>
    <ligand>
        <name>NAD(+)</name>
        <dbReference type="ChEBI" id="CHEBI:57540"/>
    </ligand>
</feature>
<dbReference type="RefSeq" id="WP_012842902.1">
    <property type="nucleotide sequence ID" value="NC_013501.1"/>
</dbReference>
<dbReference type="EMBL" id="CP001807">
    <property type="protein sequence ID" value="ACY47290.1"/>
    <property type="molecule type" value="Genomic_DNA"/>
</dbReference>
<evidence type="ECO:0000313" key="12">
    <source>
        <dbReference type="Proteomes" id="UP000002221"/>
    </source>
</evidence>
<proteinExistence type="inferred from homology"/>
<sequence>MAEKSYGLLEGKKGVIFGALNEQSIAWAIAEAVHREGGRFILSNAPVAKRLGTLEKLAEKTGSPIIWADATNNDDLMALFQQARETFGPLDFIVHSIGMGLNIRKNRPYEDLNYDWYIKTLDISAISLHRIIHCALKQEALADGASIVTLSYIGAQRTFSKYSEMGDAKALLESIVRSWGYRLGKRRIRINAISQSPTPTTAGSGIEGFDAMYEFAQRVAPLGNADAKSCADYTVTLLSDLTRMVTMQTLYHDGGFSSMGISDELIETLAEALGVKQPNEAGS</sequence>
<dbReference type="Pfam" id="PF13561">
    <property type="entry name" value="adh_short_C2"/>
    <property type="match status" value="1"/>
</dbReference>
<keyword evidence="3 8" id="KW-0444">Lipid biosynthesis</keyword>
<dbReference type="GO" id="GO:0004318">
    <property type="term" value="F:enoyl-[acyl-carrier-protein] reductase (NADH) activity"/>
    <property type="evidence" value="ECO:0007669"/>
    <property type="project" value="UniProtKB-EC"/>
</dbReference>
<keyword evidence="5 8" id="KW-0560">Oxidoreductase</keyword>
<evidence type="ECO:0000256" key="5">
    <source>
        <dbReference type="ARBA" id="ARBA00023002"/>
    </source>
</evidence>
<feature type="binding site" evidence="10">
    <location>
        <position position="18"/>
    </location>
    <ligand>
        <name>NAD(+)</name>
        <dbReference type="ChEBI" id="CHEBI:57540"/>
    </ligand>
</feature>
<dbReference type="AlphaFoldDB" id="D0ME66"/>
<dbReference type="InterPro" id="IPR002347">
    <property type="entry name" value="SDR_fam"/>
</dbReference>
<keyword evidence="12" id="KW-1185">Reference proteome</keyword>
<keyword evidence="8 10" id="KW-0520">NAD</keyword>
<feature type="active site" description="Proton acceptor" evidence="9">
    <location>
        <position position="152"/>
    </location>
</feature>
<comment type="similarity">
    <text evidence="2 8">Belongs to the short-chain dehydrogenases/reductases (SDR) family. FabI subfamily.</text>
</comment>
<comment type="pathway">
    <text evidence="1">Lipid metabolism; fatty acid biosynthesis.</text>
</comment>
<dbReference type="Proteomes" id="UP000002221">
    <property type="component" value="Chromosome"/>
</dbReference>
<evidence type="ECO:0000256" key="4">
    <source>
        <dbReference type="ARBA" id="ARBA00022832"/>
    </source>
</evidence>
<dbReference type="CDD" id="cd05372">
    <property type="entry name" value="ENR_SDR"/>
    <property type="match status" value="1"/>
</dbReference>
<dbReference type="GO" id="GO:0006633">
    <property type="term" value="P:fatty acid biosynthetic process"/>
    <property type="evidence" value="ECO:0007669"/>
    <property type="project" value="UniProtKB-KW"/>
</dbReference>
<dbReference type="PANTHER" id="PTHR43159:SF2">
    <property type="entry name" value="ENOYL-[ACYL-CARRIER-PROTEIN] REDUCTASE [NADH], CHLOROPLASTIC"/>
    <property type="match status" value="1"/>
</dbReference>
<evidence type="ECO:0000256" key="1">
    <source>
        <dbReference type="ARBA" id="ARBA00005194"/>
    </source>
</evidence>
<evidence type="ECO:0000256" key="9">
    <source>
        <dbReference type="PIRSR" id="PIRSR000094-1"/>
    </source>
</evidence>
<evidence type="ECO:0000256" key="8">
    <source>
        <dbReference type="PIRNR" id="PIRNR000094"/>
    </source>
</evidence>
<feature type="binding site" evidence="10">
    <location>
        <begin position="24"/>
        <end position="25"/>
    </location>
    <ligand>
        <name>NAD(+)</name>
        <dbReference type="ChEBI" id="CHEBI:57540"/>
    </ligand>
</feature>
<protein>
    <recommendedName>
        <fullName evidence="8">Enoyl-[acyl-carrier-protein] reductase [NADH]</fullName>
        <ecNumber evidence="8">1.3.1.9</ecNumber>
    </recommendedName>
</protein>
<dbReference type="SUPFAM" id="SSF51735">
    <property type="entry name" value="NAD(P)-binding Rossmann-fold domains"/>
    <property type="match status" value="1"/>
</dbReference>
<dbReference type="eggNOG" id="COG0623">
    <property type="taxonomic scope" value="Bacteria"/>
</dbReference>
<dbReference type="InterPro" id="IPR036291">
    <property type="entry name" value="NAD(P)-bd_dom_sf"/>
</dbReference>
<evidence type="ECO:0000256" key="6">
    <source>
        <dbReference type="ARBA" id="ARBA00023098"/>
    </source>
</evidence>
<evidence type="ECO:0000256" key="3">
    <source>
        <dbReference type="ARBA" id="ARBA00022516"/>
    </source>
</evidence>
<evidence type="ECO:0000256" key="10">
    <source>
        <dbReference type="PIRSR" id="PIRSR000094-3"/>
    </source>
</evidence>
<evidence type="ECO:0000256" key="2">
    <source>
        <dbReference type="ARBA" id="ARBA00009233"/>
    </source>
</evidence>
<keyword evidence="6" id="KW-0443">Lipid metabolism</keyword>
<dbReference type="STRING" id="518766.Rmar_0386"/>
<accession>D0ME66</accession>
<organism evidence="11 12">
    <name type="scientific">Rhodothermus marinus (strain ATCC 43812 / DSM 4252 / R-10)</name>
    <name type="common">Rhodothermus obamensis</name>
    <dbReference type="NCBI Taxonomy" id="518766"/>
    <lineage>
        <taxon>Bacteria</taxon>
        <taxon>Pseudomonadati</taxon>
        <taxon>Rhodothermota</taxon>
        <taxon>Rhodothermia</taxon>
        <taxon>Rhodothermales</taxon>
        <taxon>Rhodothermaceae</taxon>
        <taxon>Rhodothermus</taxon>
    </lineage>
</organism>
<name>D0ME66_RHOM4</name>
<feature type="binding site" evidence="10">
    <location>
        <position position="97"/>
    </location>
    <ligand>
        <name>NAD(+)</name>
        <dbReference type="ChEBI" id="CHEBI:57540"/>
    </ligand>
</feature>
<comment type="catalytic activity">
    <reaction evidence="8">
        <text>a 2,3-saturated acyl-[ACP] + NAD(+) = a (2E)-enoyl-[ACP] + NADH + H(+)</text>
        <dbReference type="Rhea" id="RHEA:10240"/>
        <dbReference type="Rhea" id="RHEA-COMP:9925"/>
        <dbReference type="Rhea" id="RHEA-COMP:9926"/>
        <dbReference type="ChEBI" id="CHEBI:15378"/>
        <dbReference type="ChEBI" id="CHEBI:57540"/>
        <dbReference type="ChEBI" id="CHEBI:57945"/>
        <dbReference type="ChEBI" id="CHEBI:78784"/>
        <dbReference type="ChEBI" id="CHEBI:78785"/>
        <dbReference type="EC" id="1.3.1.9"/>
    </reaction>
</comment>
<dbReference type="KEGG" id="rmr:Rmar_0386"/>
<evidence type="ECO:0000313" key="11">
    <source>
        <dbReference type="EMBL" id="ACY47290.1"/>
    </source>
</evidence>
<feature type="active site" description="Proton acceptor" evidence="9">
    <location>
        <position position="162"/>
    </location>
</feature>
<dbReference type="OrthoDB" id="9803628at2"/>
<dbReference type="PIRSF" id="PIRSF000094">
    <property type="entry name" value="Enoyl-ACP_rdct"/>
    <property type="match status" value="1"/>
</dbReference>
<evidence type="ECO:0000256" key="7">
    <source>
        <dbReference type="ARBA" id="ARBA00023160"/>
    </source>
</evidence>
<keyword evidence="7 8" id="KW-0275">Fatty acid biosynthesis</keyword>
<gene>
    <name evidence="11" type="ordered locus">Rmar_0386</name>
</gene>
<dbReference type="Gene3D" id="3.40.50.720">
    <property type="entry name" value="NAD(P)-binding Rossmann-like Domain"/>
    <property type="match status" value="1"/>
</dbReference>
<keyword evidence="4" id="KW-0276">Fatty acid metabolism</keyword>
<dbReference type="PANTHER" id="PTHR43159">
    <property type="entry name" value="ENOYL-[ACYL-CARRIER-PROTEIN] REDUCTASE"/>
    <property type="match status" value="1"/>
</dbReference>
<dbReference type="HOGENOM" id="CLU_010194_10_1_10"/>
<dbReference type="EC" id="1.3.1.9" evidence="8"/>
<reference evidence="11 12" key="1">
    <citation type="journal article" date="2009" name="Stand. Genomic Sci.">
        <title>Complete genome sequence of Rhodothermus marinus type strain (R-10).</title>
        <authorList>
            <person name="Nolan M."/>
            <person name="Tindall B.J."/>
            <person name="Pomrenke H."/>
            <person name="Lapidus A."/>
            <person name="Copeland A."/>
            <person name="Glavina Del Rio T."/>
            <person name="Lucas S."/>
            <person name="Chen F."/>
            <person name="Tice H."/>
            <person name="Cheng J.F."/>
            <person name="Saunders E."/>
            <person name="Han C."/>
            <person name="Bruce D."/>
            <person name="Goodwin L."/>
            <person name="Chain P."/>
            <person name="Pitluck S."/>
            <person name="Ovchinikova G."/>
            <person name="Pati A."/>
            <person name="Ivanova N."/>
            <person name="Mavromatis K."/>
            <person name="Chen A."/>
            <person name="Palaniappan K."/>
            <person name="Land M."/>
            <person name="Hauser L."/>
            <person name="Chang Y.J."/>
            <person name="Jeffries C.D."/>
            <person name="Brettin T."/>
            <person name="Goker M."/>
            <person name="Bristow J."/>
            <person name="Eisen J.A."/>
            <person name="Markowitz V."/>
            <person name="Hugenholtz P."/>
            <person name="Kyrpides N.C."/>
            <person name="Klenk H.P."/>
            <person name="Detter J.C."/>
        </authorList>
    </citation>
    <scope>NUCLEOTIDE SEQUENCE [LARGE SCALE GENOMIC DNA]</scope>
    <source>
        <strain evidence="12">ATCC 43812 / DSM 4252 / R-10</strain>
    </source>
</reference>
<dbReference type="InterPro" id="IPR014358">
    <property type="entry name" value="Enoyl-ACP_Rdtase_NADH"/>
</dbReference>